<gene>
    <name evidence="1" type="ORF">AcetOrient_orf01112</name>
</gene>
<protein>
    <submittedName>
        <fullName evidence="1">Bifunctional proline dehydrogenase/L-glutamate gamma-semialdehyde dehydrogenase</fullName>
    </submittedName>
</protein>
<dbReference type="EMBL" id="AP018515">
    <property type="protein sequence ID" value="BBC79118.1"/>
    <property type="molecule type" value="Genomic_DNA"/>
</dbReference>
<name>A0A2Z5ZF36_9PROT</name>
<reference evidence="1 2" key="1">
    <citation type="submission" date="2018-02" db="EMBL/GenBank/DDBJ databases">
        <title>Acetobacter orientalis genome.</title>
        <authorList>
            <person name="Nakashima N."/>
            <person name="Tamura T."/>
        </authorList>
    </citation>
    <scope>NUCLEOTIDE SEQUENCE [LARGE SCALE GENOMIC DNA]</scope>
    <source>
        <strain evidence="1 2">FAN1</strain>
    </source>
</reference>
<evidence type="ECO:0000313" key="2">
    <source>
        <dbReference type="Proteomes" id="UP000270034"/>
    </source>
</evidence>
<sequence length="46" mass="5161">MLPYERCLSLFVLDPIAVGAHDKTTAPFVGLRKRSFATNVRDNKPD</sequence>
<dbReference type="AlphaFoldDB" id="A0A2Z5ZF36"/>
<accession>A0A2Z5ZF36</accession>
<evidence type="ECO:0000313" key="1">
    <source>
        <dbReference type="EMBL" id="BBC79118.1"/>
    </source>
</evidence>
<proteinExistence type="predicted"/>
<dbReference type="Proteomes" id="UP000270034">
    <property type="component" value="Chromosome"/>
</dbReference>
<organism evidence="1 2">
    <name type="scientific">Acetobacter orientalis</name>
    <dbReference type="NCBI Taxonomy" id="146474"/>
    <lineage>
        <taxon>Bacteria</taxon>
        <taxon>Pseudomonadati</taxon>
        <taxon>Pseudomonadota</taxon>
        <taxon>Alphaproteobacteria</taxon>
        <taxon>Acetobacterales</taxon>
        <taxon>Acetobacteraceae</taxon>
        <taxon>Acetobacter</taxon>
    </lineage>
</organism>
<dbReference type="KEGG" id="aot:AcetOri_orf01112"/>